<dbReference type="Proteomes" id="UP000316659">
    <property type="component" value="Unassembled WGS sequence"/>
</dbReference>
<organism evidence="1 2">
    <name type="scientific">Cellulosimicrobium cellulans</name>
    <name type="common">Arthrobacter luteus</name>
    <dbReference type="NCBI Taxonomy" id="1710"/>
    <lineage>
        <taxon>Bacteria</taxon>
        <taxon>Bacillati</taxon>
        <taxon>Actinomycetota</taxon>
        <taxon>Actinomycetes</taxon>
        <taxon>Micrococcales</taxon>
        <taxon>Promicromonosporaceae</taxon>
        <taxon>Cellulosimicrobium</taxon>
    </lineage>
</organism>
<sequence>MGEQFDLSAYIDSLGPMTAEQRAVVDDAMTLVARQGGSTAFLRDAALYLTTLVLVGDVATFDDEDTWHLIDTLRHKHHGDGPGPTS</sequence>
<protein>
    <submittedName>
        <fullName evidence="1">Uncharacterized protein</fullName>
    </submittedName>
</protein>
<evidence type="ECO:0000313" key="1">
    <source>
        <dbReference type="EMBL" id="GED11588.1"/>
    </source>
</evidence>
<accession>A0A4Y4E7V6</accession>
<evidence type="ECO:0000313" key="2">
    <source>
        <dbReference type="Proteomes" id="UP000316659"/>
    </source>
</evidence>
<comment type="caution">
    <text evidence="1">The sequence shown here is derived from an EMBL/GenBank/DDBJ whole genome shotgun (WGS) entry which is preliminary data.</text>
</comment>
<proteinExistence type="predicted"/>
<dbReference type="RefSeq" id="WP_141390995.1">
    <property type="nucleotide sequence ID" value="NZ_BJNZ01000032.1"/>
</dbReference>
<name>A0A4Y4E7V6_CELCE</name>
<gene>
    <name evidence="1" type="ORF">CCE02nite_35870</name>
</gene>
<reference evidence="1 2" key="1">
    <citation type="submission" date="2019-06" db="EMBL/GenBank/DDBJ databases">
        <title>Whole genome shotgun sequence of Cellulosimicrobium cellulans NBRC 15516.</title>
        <authorList>
            <person name="Hosoyama A."/>
            <person name="Uohara A."/>
            <person name="Ohji S."/>
            <person name="Ichikawa N."/>
        </authorList>
    </citation>
    <scope>NUCLEOTIDE SEQUENCE [LARGE SCALE GENOMIC DNA]</scope>
    <source>
        <strain evidence="1 2">NBRC 15516</strain>
    </source>
</reference>
<dbReference type="AlphaFoldDB" id="A0A4Y4E7V6"/>
<dbReference type="EMBL" id="BJNZ01000032">
    <property type="protein sequence ID" value="GED11588.1"/>
    <property type="molecule type" value="Genomic_DNA"/>
</dbReference>